<proteinExistence type="inferred from homology"/>
<gene>
    <name evidence="7" type="ORF">SAMN05661091_2363</name>
</gene>
<accession>A0A1X7HD74</accession>
<dbReference type="GO" id="GO:0032790">
    <property type="term" value="P:ribosome disassembly"/>
    <property type="evidence" value="ECO:0007669"/>
    <property type="project" value="TreeGrafter"/>
</dbReference>
<evidence type="ECO:0000259" key="6">
    <source>
        <dbReference type="Pfam" id="PF05198"/>
    </source>
</evidence>
<evidence type="ECO:0000256" key="2">
    <source>
        <dbReference type="ARBA" id="ARBA00022540"/>
    </source>
</evidence>
<dbReference type="EMBL" id="LT840184">
    <property type="protein sequence ID" value="SMF83355.1"/>
    <property type="molecule type" value="Genomic_DNA"/>
</dbReference>
<comment type="similarity">
    <text evidence="1">Belongs to the IF-3 family.</text>
</comment>
<dbReference type="GO" id="GO:0005737">
    <property type="term" value="C:cytoplasm"/>
    <property type="evidence" value="ECO:0007669"/>
    <property type="project" value="UniProtKB-ARBA"/>
</dbReference>
<evidence type="ECO:0000313" key="8">
    <source>
        <dbReference type="Proteomes" id="UP000192940"/>
    </source>
</evidence>
<dbReference type="GO" id="GO:0043022">
    <property type="term" value="F:ribosome binding"/>
    <property type="evidence" value="ECO:0007669"/>
    <property type="project" value="TreeGrafter"/>
</dbReference>
<evidence type="ECO:0000259" key="5">
    <source>
        <dbReference type="Pfam" id="PF00707"/>
    </source>
</evidence>
<protein>
    <recommendedName>
        <fullName evidence="4">Translation initiation factor IF-3</fullName>
    </recommendedName>
</protein>
<dbReference type="SUPFAM" id="SSF54364">
    <property type="entry name" value="Translation initiation factor IF3, N-terminal domain"/>
    <property type="match status" value="1"/>
</dbReference>
<dbReference type="Proteomes" id="UP000192940">
    <property type="component" value="Chromosome I"/>
</dbReference>
<feature type="domain" description="Translation initiation factor 3 C-terminal" evidence="5">
    <location>
        <begin position="80"/>
        <end position="160"/>
    </location>
</feature>
<dbReference type="InterPro" id="IPR019814">
    <property type="entry name" value="Translation_initiation_fac_3_N"/>
</dbReference>
<keyword evidence="2 7" id="KW-0396">Initiation factor</keyword>
<keyword evidence="3" id="KW-0648">Protein biosynthesis</keyword>
<evidence type="ECO:0000313" key="7">
    <source>
        <dbReference type="EMBL" id="SMF83355.1"/>
    </source>
</evidence>
<feature type="domain" description="Translation initiation factor 3 N-terminal" evidence="6">
    <location>
        <begin position="8"/>
        <end position="75"/>
    </location>
</feature>
<dbReference type="AlphaFoldDB" id="A0A1X7HD74"/>
<dbReference type="InterPro" id="IPR019815">
    <property type="entry name" value="Translation_initiation_fac_3_C"/>
</dbReference>
<dbReference type="InterPro" id="IPR036788">
    <property type="entry name" value="T_IF-3_C_sf"/>
</dbReference>
<dbReference type="NCBIfam" id="TIGR00168">
    <property type="entry name" value="infC"/>
    <property type="match status" value="1"/>
</dbReference>
<dbReference type="GO" id="GO:0003743">
    <property type="term" value="F:translation initiation factor activity"/>
    <property type="evidence" value="ECO:0007669"/>
    <property type="project" value="UniProtKB-UniRule"/>
</dbReference>
<reference evidence="8" key="1">
    <citation type="submission" date="2017-04" db="EMBL/GenBank/DDBJ databases">
        <authorList>
            <person name="Varghese N."/>
            <person name="Submissions S."/>
        </authorList>
    </citation>
    <scope>NUCLEOTIDE SEQUENCE [LARGE SCALE GENOMIC DNA]</scope>
    <source>
        <strain evidence="8">N3/975</strain>
    </source>
</reference>
<dbReference type="Pfam" id="PF00707">
    <property type="entry name" value="IF3_C"/>
    <property type="match status" value="1"/>
</dbReference>
<dbReference type="Pfam" id="PF05198">
    <property type="entry name" value="IF3_N"/>
    <property type="match status" value="1"/>
</dbReference>
<organism evidence="7 8">
    <name type="scientific">Paenibacillus uliginis N3/975</name>
    <dbReference type="NCBI Taxonomy" id="1313296"/>
    <lineage>
        <taxon>Bacteria</taxon>
        <taxon>Bacillati</taxon>
        <taxon>Bacillota</taxon>
        <taxon>Bacilli</taxon>
        <taxon>Bacillales</taxon>
        <taxon>Paenibacillaceae</taxon>
        <taxon>Paenibacillus</taxon>
    </lineage>
</organism>
<dbReference type="PANTHER" id="PTHR10938">
    <property type="entry name" value="TRANSLATION INITIATION FACTOR IF-3"/>
    <property type="match status" value="1"/>
</dbReference>
<evidence type="ECO:0000256" key="3">
    <source>
        <dbReference type="ARBA" id="ARBA00022917"/>
    </source>
</evidence>
<name>A0A1X7HD74_9BACL</name>
<keyword evidence="8" id="KW-1185">Reference proteome</keyword>
<dbReference type="PANTHER" id="PTHR10938:SF0">
    <property type="entry name" value="TRANSLATION INITIATION FACTOR IF-3, MITOCHONDRIAL"/>
    <property type="match status" value="1"/>
</dbReference>
<dbReference type="Gene3D" id="3.30.110.10">
    <property type="entry name" value="Translation initiation factor 3 (IF-3), C-terminal domain"/>
    <property type="match status" value="1"/>
</dbReference>
<sequence>MCEYMIKNEKIKAAEVELTGIHGENLGVVPTTEALELARKLKVDLVCTSLFSSPPPCRLISSGTVKEERQQARKKEQPAKLKEIRLTPNIEEHDYDTKRTQADKLLRAGNSVALVVRVQGKEGAKAKVLLEELIQDLKEVGIKKTGIQLSGKQAMVQLDPR</sequence>
<evidence type="ECO:0000256" key="4">
    <source>
        <dbReference type="NCBIfam" id="TIGR00168"/>
    </source>
</evidence>
<dbReference type="Gene3D" id="3.10.20.80">
    <property type="entry name" value="Translation initiation factor 3 (IF-3), N-terminal domain"/>
    <property type="match status" value="1"/>
</dbReference>
<dbReference type="InterPro" id="IPR001288">
    <property type="entry name" value="Translation_initiation_fac_3"/>
</dbReference>
<dbReference type="InterPro" id="IPR036787">
    <property type="entry name" value="T_IF-3_N_sf"/>
</dbReference>
<dbReference type="STRING" id="1313296.SAMN05661091_2363"/>
<evidence type="ECO:0000256" key="1">
    <source>
        <dbReference type="ARBA" id="ARBA00005439"/>
    </source>
</evidence>
<dbReference type="SUPFAM" id="SSF55200">
    <property type="entry name" value="Translation initiation factor IF3, C-terminal domain"/>
    <property type="match status" value="1"/>
</dbReference>